<evidence type="ECO:0000313" key="2">
    <source>
        <dbReference type="Proteomes" id="UP001281614"/>
    </source>
</evidence>
<keyword evidence="2" id="KW-1185">Reference proteome</keyword>
<sequence>MAEALGIAGTVLAIVELSAKIGSHCVVYYKAVKNARNDIKRIRVEIDSLQGIASNALELLEDPQGAQLKASRRHAVAVRRAESRLKLLEVELRPSSASQALSRMRIRALKWPFKSKEVEGVVKDIEQCTRTLSIGLMTVLNINEKLALNKLPTAPGASYDSQAEELSATYLPNMRVELLQKI</sequence>
<dbReference type="AlphaFoldDB" id="A0AAD9Y696"/>
<name>A0AAD9Y696_COLKA</name>
<dbReference type="EMBL" id="VYYT01000395">
    <property type="protein sequence ID" value="KAK2737743.1"/>
    <property type="molecule type" value="Genomic_DNA"/>
</dbReference>
<organism evidence="1 2">
    <name type="scientific">Colletotrichum kahawae</name>
    <name type="common">Coffee berry disease fungus</name>
    <dbReference type="NCBI Taxonomy" id="34407"/>
    <lineage>
        <taxon>Eukaryota</taxon>
        <taxon>Fungi</taxon>
        <taxon>Dikarya</taxon>
        <taxon>Ascomycota</taxon>
        <taxon>Pezizomycotina</taxon>
        <taxon>Sordariomycetes</taxon>
        <taxon>Hypocreomycetidae</taxon>
        <taxon>Glomerellales</taxon>
        <taxon>Glomerellaceae</taxon>
        <taxon>Colletotrichum</taxon>
        <taxon>Colletotrichum gloeosporioides species complex</taxon>
    </lineage>
</organism>
<protein>
    <submittedName>
        <fullName evidence="1">Vegetative incompatibility protein het-e-1</fullName>
    </submittedName>
</protein>
<reference evidence="1" key="1">
    <citation type="submission" date="2023-02" db="EMBL/GenBank/DDBJ databases">
        <title>Colletotrichum kahawae CIFC_Que2 genome sequencing and assembly.</title>
        <authorList>
            <person name="Baroncelli R."/>
        </authorList>
    </citation>
    <scope>NUCLEOTIDE SEQUENCE</scope>
    <source>
        <strain evidence="1">CIFC_Que2</strain>
    </source>
</reference>
<gene>
    <name evidence="1" type="ORF">CKAH01_18819</name>
</gene>
<accession>A0AAD9Y696</accession>
<evidence type="ECO:0000313" key="1">
    <source>
        <dbReference type="EMBL" id="KAK2737743.1"/>
    </source>
</evidence>
<proteinExistence type="predicted"/>
<dbReference type="Proteomes" id="UP001281614">
    <property type="component" value="Unassembled WGS sequence"/>
</dbReference>
<comment type="caution">
    <text evidence="1">The sequence shown here is derived from an EMBL/GenBank/DDBJ whole genome shotgun (WGS) entry which is preliminary data.</text>
</comment>